<accession>A0A7Y9I2G6</accession>
<dbReference type="InterPro" id="IPR036388">
    <property type="entry name" value="WH-like_DNA-bd_sf"/>
</dbReference>
<dbReference type="InterPro" id="IPR009492">
    <property type="entry name" value="TniQ"/>
</dbReference>
<dbReference type="InterPro" id="IPR000847">
    <property type="entry name" value="LysR_HTH_N"/>
</dbReference>
<gene>
    <name evidence="2" type="ORF">BKA15_000307</name>
    <name evidence="3" type="ORF">BKA15_003430</name>
</gene>
<dbReference type="GO" id="GO:0005829">
    <property type="term" value="C:cytosol"/>
    <property type="evidence" value="ECO:0007669"/>
    <property type="project" value="TreeGrafter"/>
</dbReference>
<evidence type="ECO:0000259" key="1">
    <source>
        <dbReference type="PROSITE" id="PS50931"/>
    </source>
</evidence>
<dbReference type="Gene3D" id="1.10.10.10">
    <property type="entry name" value="Winged helix-like DNA-binding domain superfamily/Winged helix DNA-binding domain"/>
    <property type="match status" value="1"/>
</dbReference>
<keyword evidence="4" id="KW-1185">Reference proteome</keyword>
<dbReference type="GO" id="GO:0003700">
    <property type="term" value="F:DNA-binding transcription factor activity"/>
    <property type="evidence" value="ECO:0007669"/>
    <property type="project" value="InterPro"/>
</dbReference>
<dbReference type="PANTHER" id="PTHR30419">
    <property type="entry name" value="HTH-TYPE TRANSCRIPTIONAL REGULATOR YBHD"/>
    <property type="match status" value="1"/>
</dbReference>
<evidence type="ECO:0000313" key="2">
    <source>
        <dbReference type="EMBL" id="NYE68978.1"/>
    </source>
</evidence>
<dbReference type="InterPro" id="IPR036390">
    <property type="entry name" value="WH_DNA-bd_sf"/>
</dbReference>
<proteinExistence type="predicted"/>
<dbReference type="EMBL" id="JACCBU010000001">
    <property type="protein sequence ID" value="NYE72101.1"/>
    <property type="molecule type" value="Genomic_DNA"/>
</dbReference>
<name>A0A7Y9I2G6_9ACTN</name>
<protein>
    <recommendedName>
        <fullName evidence="1">HTH lysR-type domain-containing protein</fullName>
    </recommendedName>
</protein>
<dbReference type="EMBL" id="JACCBU010000001">
    <property type="protein sequence ID" value="NYE68978.1"/>
    <property type="molecule type" value="Genomic_DNA"/>
</dbReference>
<dbReference type="SUPFAM" id="SSF46785">
    <property type="entry name" value="Winged helix' DNA-binding domain"/>
    <property type="match status" value="1"/>
</dbReference>
<dbReference type="InterPro" id="IPR050950">
    <property type="entry name" value="HTH-type_LysR_regulators"/>
</dbReference>
<dbReference type="PROSITE" id="PS50931">
    <property type="entry name" value="HTH_LYSR"/>
    <property type="match status" value="1"/>
</dbReference>
<feature type="domain" description="HTH lysR-type" evidence="1">
    <location>
        <begin position="686"/>
        <end position="737"/>
    </location>
</feature>
<reference evidence="2 4" key="1">
    <citation type="submission" date="2020-07" db="EMBL/GenBank/DDBJ databases">
        <title>Sequencing the genomes of 1000 actinobacteria strains.</title>
        <authorList>
            <person name="Klenk H.-P."/>
        </authorList>
    </citation>
    <scope>NUCLEOTIDE SEQUENCE [LARGE SCALE GENOMIC DNA]</scope>
    <source>
        <strain evidence="2 4">DSM 22083</strain>
    </source>
</reference>
<dbReference type="Proteomes" id="UP000569914">
    <property type="component" value="Unassembled WGS sequence"/>
</dbReference>
<dbReference type="Pfam" id="PF06527">
    <property type="entry name" value="TniQ"/>
    <property type="match status" value="1"/>
</dbReference>
<sequence length="771" mass="84386">MLTALDLPAPSQGSWGRPEATGEAVDQICAATGLNAVAVAVADMLRPSLRVPPIAMLRVWSPRSTSRFCPSCLADSGGEWSADWRLRLQFFCLRHHCLLVEHCSRCEAPQKGSIAGPSFWPGGPSDRVASTERNRLLCACGQDLSGIEPPACLDVAAAADAQRLIDRLLTEVRNPSGSKNSRQEAMSELIDLTLIAVHLASKNRQSYSVQPSIAMLRADRLTAAAGLLLNGEDAQPDPLLRVVEDADVGRRPKAIPHSWRIASPQLRTRIARGRALAGLLSPVDRVRYGTSLTTMRLLPPHQPSNTDPAIKRAARLPDQLWPAWAIRLCDEETEAAYFRTTMLAALLLPHSALPLKGHILPLVGADLKPNTVMYYLGRLLDRPSGKTTLGMLAELAFAIDDHDIPIDYARRRQLAATTKLIDARAWNRISRGFPGGPAKTLDNARRYLYELITGGSLLSAPRPYQYFSGTARADRYHAFADFMSAGVADALHQHARQLLDSAGITGEPLTWEPPTDWVSASRWPGAEPEHTDPALVHRAILDRHQSIPTIAAELGISLQHVRTVLRAHPLPRPGRSRPNLSHRILPAPTGSSIQHAAAEAGVFYVNPSWLHEEYATWHRGIADIAREVGCTRETLMTFAWVHGIPTHTGRSLNYTVNREALGDRHPSEIPEPLRRALYGLGARSRLERFIAIVDQRSLSQAAHLTGSSTGTISRQLRLLEEFVGGRLFHRTPAQPLTSLTPLGEQLARQAREHLGIEPIGQPGASPSSVGR</sequence>
<evidence type="ECO:0000313" key="3">
    <source>
        <dbReference type="EMBL" id="NYE72101.1"/>
    </source>
</evidence>
<organism evidence="2 4">
    <name type="scientific">Microlunatus parietis</name>
    <dbReference type="NCBI Taxonomy" id="682979"/>
    <lineage>
        <taxon>Bacteria</taxon>
        <taxon>Bacillati</taxon>
        <taxon>Actinomycetota</taxon>
        <taxon>Actinomycetes</taxon>
        <taxon>Propionibacteriales</taxon>
        <taxon>Propionibacteriaceae</taxon>
        <taxon>Microlunatus</taxon>
    </lineage>
</organism>
<evidence type="ECO:0000313" key="4">
    <source>
        <dbReference type="Proteomes" id="UP000569914"/>
    </source>
</evidence>
<comment type="caution">
    <text evidence="2">The sequence shown here is derived from an EMBL/GenBank/DDBJ whole genome shotgun (WGS) entry which is preliminary data.</text>
</comment>
<dbReference type="Pfam" id="PF00126">
    <property type="entry name" value="HTH_1"/>
    <property type="match status" value="1"/>
</dbReference>
<dbReference type="AlphaFoldDB" id="A0A7Y9I2G6"/>